<feature type="compositionally biased region" description="Acidic residues" evidence="1">
    <location>
        <begin position="270"/>
        <end position="285"/>
    </location>
</feature>
<accession>A0ABR4IEK0</accession>
<reference evidence="2 3" key="1">
    <citation type="submission" date="2024-07" db="EMBL/GenBank/DDBJ databases">
        <title>Section-level genome sequencing and comparative genomics of Aspergillus sections Usti and Cavernicolus.</title>
        <authorList>
            <consortium name="Lawrence Berkeley National Laboratory"/>
            <person name="Nybo J.L."/>
            <person name="Vesth T.C."/>
            <person name="Theobald S."/>
            <person name="Frisvad J.C."/>
            <person name="Larsen T.O."/>
            <person name="Kjaerboelling I."/>
            <person name="Rothschild-Mancinelli K."/>
            <person name="Lyhne E.K."/>
            <person name="Kogle M.E."/>
            <person name="Barry K."/>
            <person name="Clum A."/>
            <person name="Na H."/>
            <person name="Ledsgaard L."/>
            <person name="Lin J."/>
            <person name="Lipzen A."/>
            <person name="Kuo A."/>
            <person name="Riley R."/>
            <person name="Mondo S."/>
            <person name="Labutti K."/>
            <person name="Haridas S."/>
            <person name="Pangalinan J."/>
            <person name="Salamov A.A."/>
            <person name="Simmons B.A."/>
            <person name="Magnuson J.K."/>
            <person name="Chen J."/>
            <person name="Drula E."/>
            <person name="Henrissat B."/>
            <person name="Wiebenga A."/>
            <person name="Lubbers R.J."/>
            <person name="Gomes A.C."/>
            <person name="Makela M.R."/>
            <person name="Stajich J."/>
            <person name="Grigoriev I.V."/>
            <person name="Mortensen U.H."/>
            <person name="De Vries R.P."/>
            <person name="Baker S.E."/>
            <person name="Andersen M.R."/>
        </authorList>
    </citation>
    <scope>NUCLEOTIDE SEQUENCE [LARGE SCALE GENOMIC DNA]</scope>
    <source>
        <strain evidence="2 3">CBS 123904</strain>
    </source>
</reference>
<dbReference type="Proteomes" id="UP001610446">
    <property type="component" value="Unassembled WGS sequence"/>
</dbReference>
<name>A0ABR4IEK0_9EURO</name>
<evidence type="ECO:0000313" key="3">
    <source>
        <dbReference type="Proteomes" id="UP001610446"/>
    </source>
</evidence>
<gene>
    <name evidence="2" type="ORF">BJY01DRAFT_150621</name>
</gene>
<feature type="region of interest" description="Disordered" evidence="1">
    <location>
        <begin position="250"/>
        <end position="293"/>
    </location>
</feature>
<proteinExistence type="predicted"/>
<evidence type="ECO:0000256" key="1">
    <source>
        <dbReference type="SAM" id="MobiDB-lite"/>
    </source>
</evidence>
<organism evidence="2 3">
    <name type="scientific">Aspergillus pseudoustus</name>
    <dbReference type="NCBI Taxonomy" id="1810923"/>
    <lineage>
        <taxon>Eukaryota</taxon>
        <taxon>Fungi</taxon>
        <taxon>Dikarya</taxon>
        <taxon>Ascomycota</taxon>
        <taxon>Pezizomycotina</taxon>
        <taxon>Eurotiomycetes</taxon>
        <taxon>Eurotiomycetidae</taxon>
        <taxon>Eurotiales</taxon>
        <taxon>Aspergillaceae</taxon>
        <taxon>Aspergillus</taxon>
        <taxon>Aspergillus subgen. Nidulantes</taxon>
    </lineage>
</organism>
<dbReference type="EMBL" id="JBFXLU010000457">
    <property type="protein sequence ID" value="KAL2826158.1"/>
    <property type="molecule type" value="Genomic_DNA"/>
</dbReference>
<evidence type="ECO:0000313" key="2">
    <source>
        <dbReference type="EMBL" id="KAL2826158.1"/>
    </source>
</evidence>
<comment type="caution">
    <text evidence="2">The sequence shown here is derived from an EMBL/GenBank/DDBJ whole genome shotgun (WGS) entry which is preliminary data.</text>
</comment>
<sequence>MADLEYVDDLWMIRLDELETFSVPKLASAGSVTLDIGSHLDTLEMPVLEQVEYLDLKGNFTKVSFGELRNVDHDLNVANRRYFDPSVEAETTMNVSFPKLNSSESIFIIGRASSVSLPELTHLSDPWVVPYPGGSNFSLWGEAVSLDLPNLATVDGSITFEGNISSLSLPSLDNVQGNLTIIAGDSLSIDIPELGYAEVIRLAGQIESVELPGLVNWYELHVDTDLIFDCDAFMEEYDRVPAKRVVTCQSGSGTVEESDENNEVTSQDESSNEDSGDDTAGEQDGGDNGSARLNGRGMGAMMAASLAVAGLIALV</sequence>
<keyword evidence="3" id="KW-1185">Reference proteome</keyword>
<protein>
    <submittedName>
        <fullName evidence="2">Uncharacterized protein</fullName>
    </submittedName>
</protein>